<dbReference type="Proteomes" id="UP000054166">
    <property type="component" value="Unassembled WGS sequence"/>
</dbReference>
<gene>
    <name evidence="2" type="ORF">PILCRDRAFT_54066</name>
</gene>
<dbReference type="AlphaFoldDB" id="A0A0C3F5B5"/>
<dbReference type="EMBL" id="KN833049">
    <property type="protein sequence ID" value="KIM75194.1"/>
    <property type="molecule type" value="Genomic_DNA"/>
</dbReference>
<dbReference type="STRING" id="765440.A0A0C3F5B5"/>
<sequence>DLRTEHVWDGFCLLSLLEDHARHESVLTVPHSGLQKNRLTEAMKARNVRIQQAGQEEYAHACKKCVRVWPPEDGKPARKSLHDAHHHVCCVEGCSDPVATSAEGDPPRMTCKEPDHSALEKRHKQRGAAFFQLRGKLKHANVGHPVDTDAAEPTAEEVEESGIEGDTPCPGKPETGNRRIRALFGRRRTHNEQIMVRPCGIV</sequence>
<evidence type="ECO:0000313" key="3">
    <source>
        <dbReference type="Proteomes" id="UP000054166"/>
    </source>
</evidence>
<dbReference type="HOGENOM" id="CLU_1297134_0_0_1"/>
<reference evidence="2 3" key="1">
    <citation type="submission" date="2014-04" db="EMBL/GenBank/DDBJ databases">
        <authorList>
            <consortium name="DOE Joint Genome Institute"/>
            <person name="Kuo A."/>
            <person name="Tarkka M."/>
            <person name="Buscot F."/>
            <person name="Kohler A."/>
            <person name="Nagy L.G."/>
            <person name="Floudas D."/>
            <person name="Copeland A."/>
            <person name="Barry K.W."/>
            <person name="Cichocki N."/>
            <person name="Veneault-Fourrey C."/>
            <person name="LaButti K."/>
            <person name="Lindquist E.A."/>
            <person name="Lipzen A."/>
            <person name="Lundell T."/>
            <person name="Morin E."/>
            <person name="Murat C."/>
            <person name="Sun H."/>
            <person name="Tunlid A."/>
            <person name="Henrissat B."/>
            <person name="Grigoriev I.V."/>
            <person name="Hibbett D.S."/>
            <person name="Martin F."/>
            <person name="Nordberg H.P."/>
            <person name="Cantor M.N."/>
            <person name="Hua S.X."/>
        </authorList>
    </citation>
    <scope>NUCLEOTIDE SEQUENCE [LARGE SCALE GENOMIC DNA]</scope>
    <source>
        <strain evidence="2 3">F 1598</strain>
    </source>
</reference>
<feature type="non-terminal residue" evidence="2">
    <location>
        <position position="1"/>
    </location>
</feature>
<feature type="region of interest" description="Disordered" evidence="1">
    <location>
        <begin position="143"/>
        <end position="177"/>
    </location>
</feature>
<feature type="non-terminal residue" evidence="2">
    <location>
        <position position="202"/>
    </location>
</feature>
<evidence type="ECO:0000256" key="1">
    <source>
        <dbReference type="SAM" id="MobiDB-lite"/>
    </source>
</evidence>
<dbReference type="InParanoid" id="A0A0C3F5B5"/>
<name>A0A0C3F5B5_PILCF</name>
<organism evidence="2 3">
    <name type="scientific">Piloderma croceum (strain F 1598)</name>
    <dbReference type="NCBI Taxonomy" id="765440"/>
    <lineage>
        <taxon>Eukaryota</taxon>
        <taxon>Fungi</taxon>
        <taxon>Dikarya</taxon>
        <taxon>Basidiomycota</taxon>
        <taxon>Agaricomycotina</taxon>
        <taxon>Agaricomycetes</taxon>
        <taxon>Agaricomycetidae</taxon>
        <taxon>Atheliales</taxon>
        <taxon>Atheliaceae</taxon>
        <taxon>Piloderma</taxon>
    </lineage>
</organism>
<dbReference type="OrthoDB" id="3055037at2759"/>
<feature type="compositionally biased region" description="Acidic residues" evidence="1">
    <location>
        <begin position="154"/>
        <end position="163"/>
    </location>
</feature>
<keyword evidence="3" id="KW-1185">Reference proteome</keyword>
<accession>A0A0C3F5B5</accession>
<reference evidence="3" key="2">
    <citation type="submission" date="2015-01" db="EMBL/GenBank/DDBJ databases">
        <title>Evolutionary Origins and Diversification of the Mycorrhizal Mutualists.</title>
        <authorList>
            <consortium name="DOE Joint Genome Institute"/>
            <consortium name="Mycorrhizal Genomics Consortium"/>
            <person name="Kohler A."/>
            <person name="Kuo A."/>
            <person name="Nagy L.G."/>
            <person name="Floudas D."/>
            <person name="Copeland A."/>
            <person name="Barry K.W."/>
            <person name="Cichocki N."/>
            <person name="Veneault-Fourrey C."/>
            <person name="LaButti K."/>
            <person name="Lindquist E.A."/>
            <person name="Lipzen A."/>
            <person name="Lundell T."/>
            <person name="Morin E."/>
            <person name="Murat C."/>
            <person name="Riley R."/>
            <person name="Ohm R."/>
            <person name="Sun H."/>
            <person name="Tunlid A."/>
            <person name="Henrissat B."/>
            <person name="Grigoriev I.V."/>
            <person name="Hibbett D.S."/>
            <person name="Martin F."/>
        </authorList>
    </citation>
    <scope>NUCLEOTIDE SEQUENCE [LARGE SCALE GENOMIC DNA]</scope>
    <source>
        <strain evidence="3">F 1598</strain>
    </source>
</reference>
<protein>
    <submittedName>
        <fullName evidence="2">Uncharacterized protein</fullName>
    </submittedName>
</protein>
<evidence type="ECO:0000313" key="2">
    <source>
        <dbReference type="EMBL" id="KIM75194.1"/>
    </source>
</evidence>
<proteinExistence type="predicted"/>